<reference evidence="6" key="1">
    <citation type="journal article" date="2019" name="Int. J. Syst. Evol. Microbiol.">
        <title>The Global Catalogue of Microorganisms (GCM) 10K type strain sequencing project: providing services to taxonomists for standard genome sequencing and annotation.</title>
        <authorList>
            <consortium name="The Broad Institute Genomics Platform"/>
            <consortium name="The Broad Institute Genome Sequencing Center for Infectious Disease"/>
            <person name="Wu L."/>
            <person name="Ma J."/>
        </authorList>
    </citation>
    <scope>NUCLEOTIDE SEQUENCE [LARGE SCALE GENOMIC DNA]</scope>
    <source>
        <strain evidence="6">KCTC 42498</strain>
    </source>
</reference>
<dbReference type="Pfam" id="PF00775">
    <property type="entry name" value="Dioxygenase_C"/>
    <property type="match status" value="1"/>
</dbReference>
<dbReference type="PANTHER" id="PTHR33711:SF10">
    <property type="entry name" value="INTRADIOL RING-CLEAVAGE DIOXYGENASES DOMAIN-CONTAINING PROTEIN"/>
    <property type="match status" value="1"/>
</dbReference>
<dbReference type="Proteomes" id="UP001597544">
    <property type="component" value="Unassembled WGS sequence"/>
</dbReference>
<evidence type="ECO:0000313" key="6">
    <source>
        <dbReference type="Proteomes" id="UP001597544"/>
    </source>
</evidence>
<dbReference type="InterPro" id="IPR015889">
    <property type="entry name" value="Intradiol_dOase_core"/>
</dbReference>
<dbReference type="GO" id="GO:0051213">
    <property type="term" value="F:dioxygenase activity"/>
    <property type="evidence" value="ECO:0007669"/>
    <property type="project" value="UniProtKB-KW"/>
</dbReference>
<protein>
    <submittedName>
        <fullName evidence="5">Intradiol ring-cleavage dioxygenase</fullName>
    </submittedName>
</protein>
<dbReference type="SUPFAM" id="SSF49482">
    <property type="entry name" value="Aromatic compound dioxygenase"/>
    <property type="match status" value="1"/>
</dbReference>
<name>A0ABW5IME6_9BACT</name>
<dbReference type="InterPro" id="IPR050770">
    <property type="entry name" value="Intradiol_RC_Dioxygenase"/>
</dbReference>
<comment type="caution">
    <text evidence="5">The sequence shown here is derived from an EMBL/GenBank/DDBJ whole genome shotgun (WGS) entry which is preliminary data.</text>
</comment>
<evidence type="ECO:0000256" key="1">
    <source>
        <dbReference type="ARBA" id="ARBA00007825"/>
    </source>
</evidence>
<dbReference type="RefSeq" id="WP_377508295.1">
    <property type="nucleotide sequence ID" value="NZ_JBHULU010000017.1"/>
</dbReference>
<evidence type="ECO:0000256" key="2">
    <source>
        <dbReference type="ARBA" id="ARBA00022964"/>
    </source>
</evidence>
<keyword evidence="3" id="KW-0560">Oxidoreductase</keyword>
<evidence type="ECO:0000313" key="5">
    <source>
        <dbReference type="EMBL" id="MFD2514837.1"/>
    </source>
</evidence>
<keyword evidence="2 5" id="KW-0223">Dioxygenase</keyword>
<dbReference type="InterPro" id="IPR000627">
    <property type="entry name" value="Intradiol_dOase_C"/>
</dbReference>
<dbReference type="PANTHER" id="PTHR33711">
    <property type="entry name" value="DIOXYGENASE, PUTATIVE (AFU_ORTHOLOGUE AFUA_2G02910)-RELATED"/>
    <property type="match status" value="1"/>
</dbReference>
<sequence length="203" mass="22417">MKKPLALFLAIFLAISCKGQEGQKQLQAFGRCDGCEAVLEFGKKELAPVDTLPDFDKHEPKLKLTGTVYQPDGKTPAPNVVLFVYHTNPEGKYPKKGDEKGWAKMQGYVRGWVKTDEKGQYTIYTFKPGSYGSGAAHIHAAVLEPDGKYYFIDDYTFEGDPNLGDPQKSKNKGGAGLVMLRNESGLQAAERDIVLGLHIPDYE</sequence>
<accession>A0ABW5IME6</accession>
<keyword evidence="6" id="KW-1185">Reference proteome</keyword>
<organism evidence="5 6">
    <name type="scientific">Pontibacter locisalis</name>
    <dbReference type="NCBI Taxonomy" id="1719035"/>
    <lineage>
        <taxon>Bacteria</taxon>
        <taxon>Pseudomonadati</taxon>
        <taxon>Bacteroidota</taxon>
        <taxon>Cytophagia</taxon>
        <taxon>Cytophagales</taxon>
        <taxon>Hymenobacteraceae</taxon>
        <taxon>Pontibacter</taxon>
    </lineage>
</organism>
<feature type="domain" description="Intradiol ring-cleavage dioxygenases" evidence="4">
    <location>
        <begin position="61"/>
        <end position="147"/>
    </location>
</feature>
<comment type="similarity">
    <text evidence="1">Belongs to the intradiol ring-cleavage dioxygenase family.</text>
</comment>
<evidence type="ECO:0000256" key="3">
    <source>
        <dbReference type="ARBA" id="ARBA00023002"/>
    </source>
</evidence>
<dbReference type="Gene3D" id="2.60.130.10">
    <property type="entry name" value="Aromatic compound dioxygenase"/>
    <property type="match status" value="1"/>
</dbReference>
<proteinExistence type="inferred from homology"/>
<gene>
    <name evidence="5" type="ORF">ACFSRY_13255</name>
</gene>
<dbReference type="PROSITE" id="PS51257">
    <property type="entry name" value="PROKAR_LIPOPROTEIN"/>
    <property type="match status" value="1"/>
</dbReference>
<evidence type="ECO:0000259" key="4">
    <source>
        <dbReference type="Pfam" id="PF00775"/>
    </source>
</evidence>
<dbReference type="EMBL" id="JBHULU010000017">
    <property type="protein sequence ID" value="MFD2514837.1"/>
    <property type="molecule type" value="Genomic_DNA"/>
</dbReference>